<dbReference type="InterPro" id="IPR036890">
    <property type="entry name" value="HATPase_C_sf"/>
</dbReference>
<evidence type="ECO:0000256" key="9">
    <source>
        <dbReference type="ARBA" id="ARBA00022840"/>
    </source>
</evidence>
<dbReference type="Gene3D" id="3.30.450.20">
    <property type="entry name" value="PAS domain"/>
    <property type="match status" value="2"/>
</dbReference>
<dbReference type="SMART" id="SM00388">
    <property type="entry name" value="HisKA"/>
    <property type="match status" value="1"/>
</dbReference>
<evidence type="ECO:0000256" key="13">
    <source>
        <dbReference type="SAM" id="Phobius"/>
    </source>
</evidence>
<protein>
    <recommendedName>
        <fullName evidence="3">histidine kinase</fullName>
        <ecNumber evidence="3">2.7.13.3</ecNumber>
    </recommendedName>
</protein>
<evidence type="ECO:0000256" key="1">
    <source>
        <dbReference type="ARBA" id="ARBA00000085"/>
    </source>
</evidence>
<dbReference type="SUPFAM" id="SSF55874">
    <property type="entry name" value="ATPase domain of HSP90 chaperone/DNA topoisomerase II/histidine kinase"/>
    <property type="match status" value="1"/>
</dbReference>
<evidence type="ECO:0000256" key="11">
    <source>
        <dbReference type="ARBA" id="ARBA00023012"/>
    </source>
</evidence>
<evidence type="ECO:0000256" key="6">
    <source>
        <dbReference type="ARBA" id="ARBA00022692"/>
    </source>
</evidence>
<evidence type="ECO:0000256" key="7">
    <source>
        <dbReference type="ARBA" id="ARBA00022741"/>
    </source>
</evidence>
<dbReference type="InterPro" id="IPR005467">
    <property type="entry name" value="His_kinase_dom"/>
</dbReference>
<dbReference type="InterPro" id="IPR050351">
    <property type="entry name" value="BphY/WalK/GraS-like"/>
</dbReference>
<dbReference type="CDD" id="cd00075">
    <property type="entry name" value="HATPase"/>
    <property type="match status" value="1"/>
</dbReference>
<dbReference type="InterPro" id="IPR004358">
    <property type="entry name" value="Sig_transdc_His_kin-like_C"/>
</dbReference>
<comment type="catalytic activity">
    <reaction evidence="1">
        <text>ATP + protein L-histidine = ADP + protein N-phospho-L-histidine.</text>
        <dbReference type="EC" id="2.7.13.3"/>
    </reaction>
</comment>
<evidence type="ECO:0000313" key="17">
    <source>
        <dbReference type="Proteomes" id="UP001219862"/>
    </source>
</evidence>
<name>A0ABT5KSS0_9BURK</name>
<proteinExistence type="predicted"/>
<dbReference type="GO" id="GO:0005524">
    <property type="term" value="F:ATP binding"/>
    <property type="evidence" value="ECO:0007669"/>
    <property type="project" value="UniProtKB-KW"/>
</dbReference>
<dbReference type="Pfam" id="PF00512">
    <property type="entry name" value="HisKA"/>
    <property type="match status" value="1"/>
</dbReference>
<dbReference type="PROSITE" id="PS50109">
    <property type="entry name" value="HIS_KIN"/>
    <property type="match status" value="1"/>
</dbReference>
<keyword evidence="9 16" id="KW-0067">ATP-binding</keyword>
<gene>
    <name evidence="16" type="ORF">PRZ01_12205</name>
</gene>
<comment type="caution">
    <text evidence="16">The sequence shown here is derived from an EMBL/GenBank/DDBJ whole genome shotgun (WGS) entry which is preliminary data.</text>
</comment>
<dbReference type="SUPFAM" id="SSF47384">
    <property type="entry name" value="Homodimeric domain of signal transducing histidine kinase"/>
    <property type="match status" value="1"/>
</dbReference>
<comment type="subcellular location">
    <subcellularLocation>
        <location evidence="2">Membrane</location>
        <topology evidence="2">Multi-pass membrane protein</topology>
    </subcellularLocation>
</comment>
<sequence length="756" mass="82540">MNLSRLLPKTLVARVFLLYSSAMLLFVGVGFGLFVAHIANTTLDQAGEEAEAILAVVTPAISDSAVIGDYDSIQRSLNRLVTVPIFNRARFIDIKGALLEVKSNERLGVEAPAWLIERFRNRLDEANATVVVGGKDYGVLRLTFGVERIAADIWRETLFAMVLAFVGLCSGVILVWFPLKHWLGNLGRIQAFGEELGQAGGHLSHVIDEAAPLEFRQTFEILNKAAVSLQVERAQAAVTLDAIADGVATVNLDGCVVLANPILCRMLEKTSAEILGQPLSALLPSLLDDGRLMGPWRGRRVQSSSSRRALQVLEASLAVVLSDDGHSAGWVLALRDVTDQQQLEDRLRSELAARSNAMASMRQVLEGAEAAILLKADRDSADQASEIEYLSCLVADLVDRLQAQASQLNAIFSLSPDGFVSFDDQRRVQFVSPAFEKLTGIGGQALLTHDEKTVEALIAGKQSQRAARPFHFVDLTRAVAQVTVAGPPMRILELALHRGEGHEVSQVLHVRDITHHFEVDRMKSEFLSTAAHELRTPMTSIHGFTELLMMRTPSPGRLQDMLGRIHRQSVAMNAILDELLDLSRIEARRGADFVLVDVDLIDFVRQTVGDFRPPDGRPAPQLQLDGDDCCVRVDRGKMQQTLRNLLSNAYKYSPEGGSVVLRIEWPEPGQVCLSIQDHGIGMSAEELSHVTERFYRADKSGAIPGTGLGMSIVKEIVELHGGQLKLESQVGQGTTVSVLLPTIEVPAITSPASLLM</sequence>
<dbReference type="Pfam" id="PF08448">
    <property type="entry name" value="PAS_4"/>
    <property type="match status" value="1"/>
</dbReference>
<keyword evidence="8" id="KW-0418">Kinase</keyword>
<evidence type="ECO:0000256" key="5">
    <source>
        <dbReference type="ARBA" id="ARBA00022679"/>
    </source>
</evidence>
<keyword evidence="12 13" id="KW-0472">Membrane</keyword>
<dbReference type="InterPro" id="IPR013656">
    <property type="entry name" value="PAS_4"/>
</dbReference>
<evidence type="ECO:0000256" key="4">
    <source>
        <dbReference type="ARBA" id="ARBA00022553"/>
    </source>
</evidence>
<accession>A0ABT5KSS0</accession>
<evidence type="ECO:0000313" key="16">
    <source>
        <dbReference type="EMBL" id="MDC8785955.1"/>
    </source>
</evidence>
<dbReference type="InterPro" id="IPR000700">
    <property type="entry name" value="PAS-assoc_C"/>
</dbReference>
<evidence type="ECO:0000256" key="2">
    <source>
        <dbReference type="ARBA" id="ARBA00004141"/>
    </source>
</evidence>
<dbReference type="Pfam" id="PF13188">
    <property type="entry name" value="PAS_8"/>
    <property type="match status" value="1"/>
</dbReference>
<dbReference type="PANTHER" id="PTHR42878">
    <property type="entry name" value="TWO-COMPONENT HISTIDINE KINASE"/>
    <property type="match status" value="1"/>
</dbReference>
<dbReference type="RefSeq" id="WP_273597070.1">
    <property type="nucleotide sequence ID" value="NZ_JAQQXS010000010.1"/>
</dbReference>
<evidence type="ECO:0000256" key="3">
    <source>
        <dbReference type="ARBA" id="ARBA00012438"/>
    </source>
</evidence>
<feature type="domain" description="Histidine kinase" evidence="14">
    <location>
        <begin position="529"/>
        <end position="744"/>
    </location>
</feature>
<evidence type="ECO:0000256" key="8">
    <source>
        <dbReference type="ARBA" id="ARBA00022777"/>
    </source>
</evidence>
<dbReference type="Gene3D" id="1.10.287.130">
    <property type="match status" value="1"/>
</dbReference>
<dbReference type="EMBL" id="JAQQXS010000010">
    <property type="protein sequence ID" value="MDC8785955.1"/>
    <property type="molecule type" value="Genomic_DNA"/>
</dbReference>
<evidence type="ECO:0000259" key="14">
    <source>
        <dbReference type="PROSITE" id="PS50109"/>
    </source>
</evidence>
<dbReference type="PANTHER" id="PTHR42878:SF7">
    <property type="entry name" value="SENSOR HISTIDINE KINASE GLRK"/>
    <property type="match status" value="1"/>
</dbReference>
<organism evidence="16 17">
    <name type="scientific">Roseateles koreensis</name>
    <dbReference type="NCBI Taxonomy" id="2987526"/>
    <lineage>
        <taxon>Bacteria</taxon>
        <taxon>Pseudomonadati</taxon>
        <taxon>Pseudomonadota</taxon>
        <taxon>Betaproteobacteria</taxon>
        <taxon>Burkholderiales</taxon>
        <taxon>Sphaerotilaceae</taxon>
        <taxon>Roseateles</taxon>
    </lineage>
</organism>
<keyword evidence="7" id="KW-0547">Nucleotide-binding</keyword>
<evidence type="ECO:0000256" key="10">
    <source>
        <dbReference type="ARBA" id="ARBA00022989"/>
    </source>
</evidence>
<evidence type="ECO:0000259" key="15">
    <source>
        <dbReference type="PROSITE" id="PS50113"/>
    </source>
</evidence>
<dbReference type="SMART" id="SM00091">
    <property type="entry name" value="PAS"/>
    <property type="match status" value="2"/>
</dbReference>
<keyword evidence="4" id="KW-0597">Phosphoprotein</keyword>
<keyword evidence="11" id="KW-0902">Two-component regulatory system</keyword>
<dbReference type="PRINTS" id="PR00344">
    <property type="entry name" value="BCTRLSENSOR"/>
</dbReference>
<evidence type="ECO:0000256" key="12">
    <source>
        <dbReference type="ARBA" id="ARBA00023136"/>
    </source>
</evidence>
<keyword evidence="6 13" id="KW-0812">Transmembrane</keyword>
<feature type="domain" description="PAC" evidence="15">
    <location>
        <begin position="294"/>
        <end position="349"/>
    </location>
</feature>
<dbReference type="InterPro" id="IPR003661">
    <property type="entry name" value="HisK_dim/P_dom"/>
</dbReference>
<dbReference type="CDD" id="cd00082">
    <property type="entry name" value="HisKA"/>
    <property type="match status" value="1"/>
</dbReference>
<dbReference type="PROSITE" id="PS50113">
    <property type="entry name" value="PAC"/>
    <property type="match status" value="1"/>
</dbReference>
<dbReference type="InterPro" id="IPR000014">
    <property type="entry name" value="PAS"/>
</dbReference>
<dbReference type="Pfam" id="PF02518">
    <property type="entry name" value="HATPase_c"/>
    <property type="match status" value="1"/>
</dbReference>
<keyword evidence="5" id="KW-0808">Transferase</keyword>
<dbReference type="Proteomes" id="UP001219862">
    <property type="component" value="Unassembled WGS sequence"/>
</dbReference>
<dbReference type="Gene3D" id="3.30.565.10">
    <property type="entry name" value="Histidine kinase-like ATPase, C-terminal domain"/>
    <property type="match status" value="1"/>
</dbReference>
<dbReference type="InterPro" id="IPR003594">
    <property type="entry name" value="HATPase_dom"/>
</dbReference>
<keyword evidence="10 13" id="KW-1133">Transmembrane helix</keyword>
<feature type="transmembrane region" description="Helical" evidence="13">
    <location>
        <begin position="158"/>
        <end position="179"/>
    </location>
</feature>
<dbReference type="SUPFAM" id="SSF55785">
    <property type="entry name" value="PYP-like sensor domain (PAS domain)"/>
    <property type="match status" value="2"/>
</dbReference>
<dbReference type="InterPro" id="IPR036097">
    <property type="entry name" value="HisK_dim/P_sf"/>
</dbReference>
<keyword evidence="17" id="KW-1185">Reference proteome</keyword>
<reference evidence="16 17" key="1">
    <citation type="submission" date="2022-10" db="EMBL/GenBank/DDBJ databases">
        <title>paucibacter sp. hw8 Genome sequencing.</title>
        <authorList>
            <person name="Park S."/>
        </authorList>
    </citation>
    <scope>NUCLEOTIDE SEQUENCE [LARGE SCALE GENOMIC DNA]</scope>
    <source>
        <strain evidence="17">hw8</strain>
    </source>
</reference>
<dbReference type="EC" id="2.7.13.3" evidence="3"/>
<dbReference type="InterPro" id="IPR035965">
    <property type="entry name" value="PAS-like_dom_sf"/>
</dbReference>
<dbReference type="SMART" id="SM00387">
    <property type="entry name" value="HATPase_c"/>
    <property type="match status" value="1"/>
</dbReference>
<feature type="transmembrane region" description="Helical" evidence="13">
    <location>
        <begin position="12"/>
        <end position="36"/>
    </location>
</feature>